<evidence type="ECO:0000259" key="10">
    <source>
        <dbReference type="PROSITE" id="PS50893"/>
    </source>
</evidence>
<organism evidence="11 12">
    <name type="scientific">Lysinimonas soli</name>
    <dbReference type="NCBI Taxonomy" id="1074233"/>
    <lineage>
        <taxon>Bacteria</taxon>
        <taxon>Bacillati</taxon>
        <taxon>Actinomycetota</taxon>
        <taxon>Actinomycetes</taxon>
        <taxon>Micrococcales</taxon>
        <taxon>Microbacteriaceae</taxon>
        <taxon>Lysinimonas</taxon>
    </lineage>
</organism>
<dbReference type="Proteomes" id="UP001596039">
    <property type="component" value="Unassembled WGS sequence"/>
</dbReference>
<dbReference type="PROSITE" id="PS00211">
    <property type="entry name" value="ABC_TRANSPORTER_1"/>
    <property type="match status" value="1"/>
</dbReference>
<dbReference type="PIRSF" id="PIRSF039085">
    <property type="entry name" value="ABC_ATPase_HisP"/>
    <property type="match status" value="1"/>
</dbReference>
<evidence type="ECO:0000313" key="11">
    <source>
        <dbReference type="EMBL" id="MFC5502614.1"/>
    </source>
</evidence>
<dbReference type="Gene3D" id="3.40.50.300">
    <property type="entry name" value="P-loop containing nucleotide triphosphate hydrolases"/>
    <property type="match status" value="1"/>
</dbReference>
<keyword evidence="3" id="KW-0813">Transport</keyword>
<keyword evidence="6 11" id="KW-0067">ATP-binding</keyword>
<dbReference type="InterPro" id="IPR003593">
    <property type="entry name" value="AAA+_ATPase"/>
</dbReference>
<evidence type="ECO:0000256" key="6">
    <source>
        <dbReference type="ARBA" id="ARBA00022840"/>
    </source>
</evidence>
<keyword evidence="12" id="KW-1185">Reference proteome</keyword>
<protein>
    <submittedName>
        <fullName evidence="11">Amino acid ABC transporter ATP-binding protein</fullName>
    </submittedName>
</protein>
<evidence type="ECO:0000256" key="1">
    <source>
        <dbReference type="ARBA" id="ARBA00004202"/>
    </source>
</evidence>
<keyword evidence="7" id="KW-0029">Amino-acid transport</keyword>
<dbReference type="PANTHER" id="PTHR43166">
    <property type="entry name" value="AMINO ACID IMPORT ATP-BINDING PROTEIN"/>
    <property type="match status" value="1"/>
</dbReference>
<comment type="subcellular location">
    <subcellularLocation>
        <location evidence="1">Cell membrane</location>
        <topology evidence="1">Peripheral membrane protein</topology>
    </subcellularLocation>
</comment>
<dbReference type="EMBL" id="JBHSMG010000002">
    <property type="protein sequence ID" value="MFC5502614.1"/>
    <property type="molecule type" value="Genomic_DNA"/>
</dbReference>
<dbReference type="InterPro" id="IPR050086">
    <property type="entry name" value="MetN_ABC_transporter-like"/>
</dbReference>
<comment type="caution">
    <text evidence="11">The sequence shown here is derived from an EMBL/GenBank/DDBJ whole genome shotgun (WGS) entry which is preliminary data.</text>
</comment>
<evidence type="ECO:0000256" key="2">
    <source>
        <dbReference type="ARBA" id="ARBA00005417"/>
    </source>
</evidence>
<evidence type="ECO:0000256" key="9">
    <source>
        <dbReference type="SAM" id="MobiDB-lite"/>
    </source>
</evidence>
<comment type="similarity">
    <text evidence="2">Belongs to the ABC transporter superfamily.</text>
</comment>
<gene>
    <name evidence="11" type="ORF">ACFPJ4_10235</name>
</gene>
<dbReference type="PROSITE" id="PS50893">
    <property type="entry name" value="ABC_TRANSPORTER_2"/>
    <property type="match status" value="1"/>
</dbReference>
<evidence type="ECO:0000256" key="8">
    <source>
        <dbReference type="ARBA" id="ARBA00023136"/>
    </source>
</evidence>
<keyword evidence="4" id="KW-1003">Cell membrane</keyword>
<dbReference type="InterPro" id="IPR027417">
    <property type="entry name" value="P-loop_NTPase"/>
</dbReference>
<accession>A0ABW0NUS5</accession>
<proteinExistence type="inferred from homology"/>
<dbReference type="SMART" id="SM00382">
    <property type="entry name" value="AAA"/>
    <property type="match status" value="1"/>
</dbReference>
<evidence type="ECO:0000256" key="7">
    <source>
        <dbReference type="ARBA" id="ARBA00022970"/>
    </source>
</evidence>
<keyword evidence="8" id="KW-0472">Membrane</keyword>
<dbReference type="SUPFAM" id="SSF52540">
    <property type="entry name" value="P-loop containing nucleoside triphosphate hydrolases"/>
    <property type="match status" value="1"/>
</dbReference>
<feature type="domain" description="ABC transporter" evidence="10">
    <location>
        <begin position="23"/>
        <end position="262"/>
    </location>
</feature>
<dbReference type="PANTHER" id="PTHR43166:SF9">
    <property type="entry name" value="GLUTAMATE_ASPARTATE IMPORT ATP-BINDING PROTEIN GLTL"/>
    <property type="match status" value="1"/>
</dbReference>
<dbReference type="RefSeq" id="WP_386740303.1">
    <property type="nucleotide sequence ID" value="NZ_JBHSMG010000002.1"/>
</dbReference>
<name>A0ABW0NUS5_9MICO</name>
<evidence type="ECO:0000256" key="5">
    <source>
        <dbReference type="ARBA" id="ARBA00022741"/>
    </source>
</evidence>
<keyword evidence="5" id="KW-0547">Nucleotide-binding</keyword>
<dbReference type="Pfam" id="PF00005">
    <property type="entry name" value="ABC_tran"/>
    <property type="match status" value="1"/>
</dbReference>
<dbReference type="InterPro" id="IPR030679">
    <property type="entry name" value="ABC_ATPase_HisP-typ"/>
</dbReference>
<dbReference type="GO" id="GO:0005524">
    <property type="term" value="F:ATP binding"/>
    <property type="evidence" value="ECO:0007669"/>
    <property type="project" value="UniProtKB-KW"/>
</dbReference>
<evidence type="ECO:0000256" key="4">
    <source>
        <dbReference type="ARBA" id="ARBA00022475"/>
    </source>
</evidence>
<dbReference type="InterPro" id="IPR003439">
    <property type="entry name" value="ABC_transporter-like_ATP-bd"/>
</dbReference>
<evidence type="ECO:0000256" key="3">
    <source>
        <dbReference type="ARBA" id="ARBA00022448"/>
    </source>
</evidence>
<evidence type="ECO:0000313" key="12">
    <source>
        <dbReference type="Proteomes" id="UP001596039"/>
    </source>
</evidence>
<sequence length="269" mass="29286">MSFPVSKSNSGGPVQAGSQRVSMSAQGIRKSFAGKEVLRGISLELHQGEHVAVIGPSGSGKSTFIRCLNLLETPDNGSIDVLGERVFSAGDPVRESQVRALRLRVGMVFQSFNLFATYTALENVSLAQRFSLGRSKGESDDRSEQLLRRVGLEQHIHKHPSQLSGGQQQRVAIARALALDPQVMLFDEPTSAIDPEMRVEVLQVMKALALDGMTMIMVTHELRFAQEAADRVAFIADGEVQEIGTPAQVFGSPKNERTRRFVDAVSGEL</sequence>
<feature type="region of interest" description="Disordered" evidence="9">
    <location>
        <begin position="1"/>
        <end position="21"/>
    </location>
</feature>
<dbReference type="InterPro" id="IPR017871">
    <property type="entry name" value="ABC_transporter-like_CS"/>
</dbReference>
<reference evidence="12" key="1">
    <citation type="journal article" date="2019" name="Int. J. Syst. Evol. Microbiol.">
        <title>The Global Catalogue of Microorganisms (GCM) 10K type strain sequencing project: providing services to taxonomists for standard genome sequencing and annotation.</title>
        <authorList>
            <consortium name="The Broad Institute Genomics Platform"/>
            <consortium name="The Broad Institute Genome Sequencing Center for Infectious Disease"/>
            <person name="Wu L."/>
            <person name="Ma J."/>
        </authorList>
    </citation>
    <scope>NUCLEOTIDE SEQUENCE [LARGE SCALE GENOMIC DNA]</scope>
    <source>
        <strain evidence="12">CGMCC 4.6997</strain>
    </source>
</reference>